<feature type="compositionally biased region" description="Polar residues" evidence="1">
    <location>
        <begin position="318"/>
        <end position="333"/>
    </location>
</feature>
<dbReference type="EMBL" id="JAUGQQ010000005">
    <property type="protein sequence ID" value="MDN3724621.1"/>
    <property type="molecule type" value="Genomic_DNA"/>
</dbReference>
<feature type="region of interest" description="Disordered" evidence="1">
    <location>
        <begin position="314"/>
        <end position="366"/>
    </location>
</feature>
<evidence type="ECO:0000313" key="4">
    <source>
        <dbReference type="Proteomes" id="UP001244787"/>
    </source>
</evidence>
<dbReference type="Proteomes" id="UP001244787">
    <property type="component" value="Unassembled WGS sequence"/>
</dbReference>
<reference evidence="3 4" key="1">
    <citation type="submission" date="2023-06" db="EMBL/GenBank/DDBJ databases">
        <authorList>
            <person name="Ye Y.-Q."/>
            <person name="Du Z.-J."/>
        </authorList>
    </citation>
    <scope>NUCLEOTIDE SEQUENCE [LARGE SCALE GENOMIC DNA]</scope>
    <source>
        <strain evidence="3 4">SDUM287046</strain>
    </source>
</reference>
<accession>A0ABT8DGU7</accession>
<dbReference type="RefSeq" id="WP_290254709.1">
    <property type="nucleotide sequence ID" value="NZ_JAUGQQ010000005.1"/>
</dbReference>
<organism evidence="3 4">
    <name type="scientific">Aequorivita aurantiaca</name>
    <dbReference type="NCBI Taxonomy" id="3053356"/>
    <lineage>
        <taxon>Bacteria</taxon>
        <taxon>Pseudomonadati</taxon>
        <taxon>Bacteroidota</taxon>
        <taxon>Flavobacteriia</taxon>
        <taxon>Flavobacteriales</taxon>
        <taxon>Flavobacteriaceae</taxon>
        <taxon>Aequorivita</taxon>
    </lineage>
</organism>
<evidence type="ECO:0000256" key="1">
    <source>
        <dbReference type="SAM" id="MobiDB-lite"/>
    </source>
</evidence>
<gene>
    <name evidence="3" type="ORF">QRD02_09515</name>
</gene>
<proteinExistence type="predicted"/>
<protein>
    <submittedName>
        <fullName evidence="3">Curlin</fullName>
    </submittedName>
</protein>
<keyword evidence="2" id="KW-0732">Signal</keyword>
<feature type="compositionally biased region" description="Polar residues" evidence="1">
    <location>
        <begin position="344"/>
        <end position="366"/>
    </location>
</feature>
<evidence type="ECO:0000256" key="2">
    <source>
        <dbReference type="SAM" id="SignalP"/>
    </source>
</evidence>
<sequence>MKKVILSAAALMICGFAFAQRGGVETPTAPTGAEQIANLSADPTANTGQSTQTGNDNRVQVLQIGTSQSASTYQGDGSGSGGNLASIRQVGAIQAGISGERNDAEVHQFGTENKSITNQEGDLNEALTNQGMNDDGSTNNFAWIRQGTNEQAQENMSEVNQDGDNNVAKTLQTFDGSSALINQVGDDNKAFSKQNAGANLTGGHQSEIWQEGDDNKAFQDQKQGNDGNNSALIAQIGDGNEAQQTQENMGGSGAAQNTAFISQGDGTIASDLTTSIYYGRLTLLDDIQNGSYNAGSTNGRAFQDQVGVGNNVELYQNGDATNGSNYSEQNQDGTDNDGYVIQNLFGNPNGSGNAAWQDQTGSGNQAGIAQNGNTHKAYQFQNGNDNIAMSTQRGECNQLNTHQLGDDNYAQTAQRGHDNGILIVQDGGHSYSVQQNLLDGMPNGGNSVNVLQLNPNGVDPNIVCDFPTMDTHDGGYGTPGLTIDDVCPGC</sequence>
<feature type="chain" id="PRO_5046118599" evidence="2">
    <location>
        <begin position="20"/>
        <end position="490"/>
    </location>
</feature>
<feature type="signal peptide" evidence="2">
    <location>
        <begin position="1"/>
        <end position="19"/>
    </location>
</feature>
<keyword evidence="4" id="KW-1185">Reference proteome</keyword>
<evidence type="ECO:0000313" key="3">
    <source>
        <dbReference type="EMBL" id="MDN3724621.1"/>
    </source>
</evidence>
<comment type="caution">
    <text evidence="3">The sequence shown here is derived from an EMBL/GenBank/DDBJ whole genome shotgun (WGS) entry which is preliminary data.</text>
</comment>
<name>A0ABT8DGU7_9FLAO</name>